<sequence length="335" mass="38319">MTDKTARIIAKRTKEVGKTYGFQKDHNPRIPADYWFQNPVEGLLIFIVFYTQACRWAKCLGCNLPSQVSQEHVCYKDILKQVDFIFHNVLSDEQKKDLRKIIVSNNGSVLDERTFSTTALFYFITKMNLYCPKISVLTLETRPEYAQISELELLARAIQEGDTPTKLELAIGFEAFDNKIRNEHFIKGLEIPVFERFAADVAKHKHRLKTYFMLKPIPDLSEEDAIADIADAIKYLDSISRDLRLEINMHLNPTYAAKGTPLEKAFYNGTFVPPRLESVIKTVLTGKKSNISIYVGLDDEGLAVEGGSFIRDGDEELIQKLVQFNKTQDYSVLQF</sequence>
<dbReference type="PIRSF" id="PIRSF004954">
    <property type="entry name" value="Radical_SAM"/>
    <property type="match status" value="1"/>
</dbReference>
<gene>
    <name evidence="1" type="ORF">LCGC14_2170700</name>
</gene>
<name>A0A0F9DPZ7_9ZZZZ</name>
<proteinExistence type="predicted"/>
<evidence type="ECO:0000313" key="1">
    <source>
        <dbReference type="EMBL" id="KKL63878.1"/>
    </source>
</evidence>
<organism evidence="1">
    <name type="scientific">marine sediment metagenome</name>
    <dbReference type="NCBI Taxonomy" id="412755"/>
    <lineage>
        <taxon>unclassified sequences</taxon>
        <taxon>metagenomes</taxon>
        <taxon>ecological metagenomes</taxon>
    </lineage>
</organism>
<protein>
    <recommendedName>
        <fullName evidence="2">Elp3/MiaA/NifB-like radical SAM core domain-containing protein</fullName>
    </recommendedName>
</protein>
<dbReference type="InterPro" id="IPR005909">
    <property type="entry name" value="RaSEA"/>
</dbReference>
<reference evidence="1" key="1">
    <citation type="journal article" date="2015" name="Nature">
        <title>Complex archaea that bridge the gap between prokaryotes and eukaryotes.</title>
        <authorList>
            <person name="Spang A."/>
            <person name="Saw J.H."/>
            <person name="Jorgensen S.L."/>
            <person name="Zaremba-Niedzwiedzka K."/>
            <person name="Martijn J."/>
            <person name="Lind A.E."/>
            <person name="van Eijk R."/>
            <person name="Schleper C."/>
            <person name="Guy L."/>
            <person name="Ettema T.J."/>
        </authorList>
    </citation>
    <scope>NUCLEOTIDE SEQUENCE</scope>
</reference>
<dbReference type="EMBL" id="LAZR01028019">
    <property type="protein sequence ID" value="KKL63878.1"/>
    <property type="molecule type" value="Genomic_DNA"/>
</dbReference>
<evidence type="ECO:0008006" key="2">
    <source>
        <dbReference type="Google" id="ProtNLM"/>
    </source>
</evidence>
<dbReference type="AlphaFoldDB" id="A0A0F9DPZ7"/>
<accession>A0A0F9DPZ7</accession>
<comment type="caution">
    <text evidence="1">The sequence shown here is derived from an EMBL/GenBank/DDBJ whole genome shotgun (WGS) entry which is preliminary data.</text>
</comment>